<dbReference type="Proteomes" id="UP001220064">
    <property type="component" value="Chromosome"/>
</dbReference>
<evidence type="ECO:0000313" key="2">
    <source>
        <dbReference type="EMBL" id="WCZ32768.1"/>
    </source>
</evidence>
<dbReference type="SUPFAM" id="SSF53187">
    <property type="entry name" value="Zn-dependent exopeptidases"/>
    <property type="match status" value="1"/>
</dbReference>
<keyword evidence="3" id="KW-1185">Reference proteome</keyword>
<evidence type="ECO:0000259" key="1">
    <source>
        <dbReference type="Pfam" id="PF07687"/>
    </source>
</evidence>
<dbReference type="InterPro" id="IPR036264">
    <property type="entry name" value="Bact_exopeptidase_dim_dom"/>
</dbReference>
<dbReference type="GO" id="GO:0016787">
    <property type="term" value="F:hydrolase activity"/>
    <property type="evidence" value="ECO:0007669"/>
    <property type="project" value="UniProtKB-KW"/>
</dbReference>
<dbReference type="InterPro" id="IPR002933">
    <property type="entry name" value="Peptidase_M20"/>
</dbReference>
<dbReference type="Gene3D" id="3.40.630.10">
    <property type="entry name" value="Zn peptidases"/>
    <property type="match status" value="1"/>
</dbReference>
<dbReference type="Pfam" id="PF07687">
    <property type="entry name" value="M20_dimer"/>
    <property type="match status" value="1"/>
</dbReference>
<keyword evidence="2" id="KW-0378">Hydrolase</keyword>
<dbReference type="PIRSF" id="PIRSF005962">
    <property type="entry name" value="Pept_M20D_amidohydro"/>
    <property type="match status" value="1"/>
</dbReference>
<protein>
    <submittedName>
        <fullName evidence="2">Hydrolase YxeP</fullName>
        <ecNumber evidence="2">3.-.-.-</ecNumber>
    </submittedName>
</protein>
<dbReference type="NCBIfam" id="TIGR01891">
    <property type="entry name" value="amidohydrolases"/>
    <property type="match status" value="1"/>
</dbReference>
<dbReference type="InterPro" id="IPR017439">
    <property type="entry name" value="Amidohydrolase"/>
</dbReference>
<dbReference type="InterPro" id="IPR011650">
    <property type="entry name" value="Peptidase_M20_dimer"/>
</dbReference>
<dbReference type="PANTHER" id="PTHR11014:SF63">
    <property type="entry name" value="METALLOPEPTIDASE, PUTATIVE (AFU_ORTHOLOGUE AFUA_6G09600)-RELATED"/>
    <property type="match status" value="1"/>
</dbReference>
<feature type="domain" description="Peptidase M20 dimerisation" evidence="1">
    <location>
        <begin position="190"/>
        <end position="286"/>
    </location>
</feature>
<accession>A0ABY7U7T1</accession>
<sequence>MTDVRPLVDAVHNTQAEREELYVWLHQHPELSMQEKATSARVEALLVEMGFECSTFAETGKVGVLENGPGPTVMVRADMDALPIAENTGLDYAADPAAGRGHMCGHDMHMAALLGAARSFADNRDEWSGTFIALFQPGEEAGGGAAAMVADGLADALPTPDVVLGQHVLPIDPPLGFGTIAGRMTTAASNWKVTIHGRGGHGSSPETAIDPVVIAASVITRLQTIVARESNPHEPTVVTVGTVHGGQSTNSIPDSVELGINTRAVSDEATTRIVEKMKRIVRAECAAGGAVKDPEFELLDSVPPIINDDDATATVHSALKDYFGDSEVSELKPMGISEDFAILPYAFGAPYCFWGWSGFAAGAHGPSNHSSEFGPQLQPTLDRGTIGIIVAALAWLKKG</sequence>
<name>A0ABY7U7T1_9CORY</name>
<dbReference type="Pfam" id="PF01546">
    <property type="entry name" value="Peptidase_M20"/>
    <property type="match status" value="1"/>
</dbReference>
<dbReference type="PANTHER" id="PTHR11014">
    <property type="entry name" value="PEPTIDASE M20 FAMILY MEMBER"/>
    <property type="match status" value="1"/>
</dbReference>
<evidence type="ECO:0000313" key="3">
    <source>
        <dbReference type="Proteomes" id="UP001220064"/>
    </source>
</evidence>
<dbReference type="SUPFAM" id="SSF55031">
    <property type="entry name" value="Bacterial exopeptidase dimerisation domain"/>
    <property type="match status" value="1"/>
</dbReference>
<gene>
    <name evidence="2" type="primary">yxeP3</name>
    <name evidence="2" type="ORF">CMASS_06670</name>
</gene>
<proteinExistence type="predicted"/>
<dbReference type="RefSeq" id="WP_022862241.1">
    <property type="nucleotide sequence ID" value="NZ_ATVG01000001.1"/>
</dbReference>
<dbReference type="EMBL" id="CP063189">
    <property type="protein sequence ID" value="WCZ32768.1"/>
    <property type="molecule type" value="Genomic_DNA"/>
</dbReference>
<reference evidence="2 3" key="1">
    <citation type="submission" date="2020-10" db="EMBL/GenBank/DDBJ databases">
        <title>Complete genome sequence of Corynebacterium massiliense DSM 45435, type strain of Corynebacterium massiliense.</title>
        <authorList>
            <person name="Busche T."/>
            <person name="Kalinowski J."/>
            <person name="Ruckert C."/>
        </authorList>
    </citation>
    <scope>NUCLEOTIDE SEQUENCE [LARGE SCALE GENOMIC DNA]</scope>
    <source>
        <strain evidence="2 3">DSM 45435</strain>
    </source>
</reference>
<dbReference type="Gene3D" id="3.30.70.360">
    <property type="match status" value="1"/>
</dbReference>
<organism evidence="2 3">
    <name type="scientific">Corynebacterium massiliense DSM 45435</name>
    <dbReference type="NCBI Taxonomy" id="1121364"/>
    <lineage>
        <taxon>Bacteria</taxon>
        <taxon>Bacillati</taxon>
        <taxon>Actinomycetota</taxon>
        <taxon>Actinomycetes</taxon>
        <taxon>Mycobacteriales</taxon>
        <taxon>Corynebacteriaceae</taxon>
        <taxon>Corynebacterium</taxon>
    </lineage>
</organism>
<dbReference type="EC" id="3.-.-.-" evidence="2"/>